<dbReference type="SUPFAM" id="SSF55920">
    <property type="entry name" value="Creatinase/aminopeptidase"/>
    <property type="match status" value="1"/>
</dbReference>
<dbReference type="Pfam" id="PF00557">
    <property type="entry name" value="Peptidase_M24"/>
    <property type="match status" value="1"/>
</dbReference>
<dbReference type="Gene3D" id="3.90.230.10">
    <property type="entry name" value="Creatinase/methionine aminopeptidase superfamily"/>
    <property type="match status" value="1"/>
</dbReference>
<evidence type="ECO:0000259" key="10">
    <source>
        <dbReference type="SMART" id="SM01011"/>
    </source>
</evidence>
<dbReference type="Pfam" id="PF05195">
    <property type="entry name" value="AMP_N"/>
    <property type="match status" value="1"/>
</dbReference>
<dbReference type="InterPro" id="IPR052433">
    <property type="entry name" value="X-Pro_dipept-like"/>
</dbReference>
<dbReference type="SUPFAM" id="SSF53092">
    <property type="entry name" value="Creatinase/prolidase N-terminal domain"/>
    <property type="match status" value="1"/>
</dbReference>
<accession>A0ABS4DLF4</accession>
<dbReference type="CDD" id="cd01087">
    <property type="entry name" value="Prolidase"/>
    <property type="match status" value="1"/>
</dbReference>
<dbReference type="InterPro" id="IPR036005">
    <property type="entry name" value="Creatinase/aminopeptidase-like"/>
</dbReference>
<keyword evidence="9" id="KW-0464">Manganese</keyword>
<dbReference type="Proteomes" id="UP000823790">
    <property type="component" value="Unassembled WGS sequence"/>
</dbReference>
<dbReference type="SMART" id="SM01011">
    <property type="entry name" value="AMP_N"/>
    <property type="match status" value="1"/>
</dbReference>
<dbReference type="PANTHER" id="PTHR43226:SF4">
    <property type="entry name" value="XAA-PRO AMINOPEPTIDASE 3"/>
    <property type="match status" value="1"/>
</dbReference>
<dbReference type="InterPro" id="IPR001714">
    <property type="entry name" value="Pept_M24_MAP"/>
</dbReference>
<evidence type="ECO:0000313" key="11">
    <source>
        <dbReference type="EMBL" id="MBP1473892.1"/>
    </source>
</evidence>
<dbReference type="PRINTS" id="PR00599">
    <property type="entry name" value="MAPEPTIDASE"/>
</dbReference>
<name>A0ABS4DLF4_9GAMM</name>
<evidence type="ECO:0000256" key="8">
    <source>
        <dbReference type="ARBA" id="ARBA00023049"/>
    </source>
</evidence>
<dbReference type="GO" id="GO:0004177">
    <property type="term" value="F:aminopeptidase activity"/>
    <property type="evidence" value="ECO:0007669"/>
    <property type="project" value="UniProtKB-KW"/>
</dbReference>
<comment type="caution">
    <text evidence="11">The sequence shown here is derived from an EMBL/GenBank/DDBJ whole genome shotgun (WGS) entry which is preliminary data.</text>
</comment>
<dbReference type="InterPro" id="IPR007865">
    <property type="entry name" value="Aminopep_P_N"/>
</dbReference>
<gene>
    <name evidence="11" type="ORF">J7I44_06245</name>
</gene>
<organism evidence="11 12">
    <name type="scientific">Frateuria flava</name>
    <dbReference type="NCBI Taxonomy" id="2821489"/>
    <lineage>
        <taxon>Bacteria</taxon>
        <taxon>Pseudomonadati</taxon>
        <taxon>Pseudomonadota</taxon>
        <taxon>Gammaproteobacteria</taxon>
        <taxon>Lysobacterales</taxon>
        <taxon>Rhodanobacteraceae</taxon>
        <taxon>Frateuria</taxon>
    </lineage>
</organism>
<dbReference type="PANTHER" id="PTHR43226">
    <property type="entry name" value="XAA-PRO AMINOPEPTIDASE 3"/>
    <property type="match status" value="1"/>
</dbReference>
<comment type="catalytic activity">
    <reaction evidence="1">
        <text>Release of any N-terminal amino acid, including proline, that is linked to proline, even from a dipeptide or tripeptide.</text>
        <dbReference type="EC" id="3.4.11.9"/>
    </reaction>
</comment>
<evidence type="ECO:0000256" key="7">
    <source>
        <dbReference type="ARBA" id="ARBA00022801"/>
    </source>
</evidence>
<keyword evidence="5" id="KW-0645">Protease</keyword>
<comment type="cofactor">
    <cofactor evidence="2">
        <name>Mn(2+)</name>
        <dbReference type="ChEBI" id="CHEBI:29035"/>
    </cofactor>
</comment>
<keyword evidence="12" id="KW-1185">Reference proteome</keyword>
<dbReference type="Gene3D" id="3.40.350.10">
    <property type="entry name" value="Creatinase/prolidase N-terminal domain"/>
    <property type="match status" value="1"/>
</dbReference>
<dbReference type="InterPro" id="IPR029149">
    <property type="entry name" value="Creatin/AminoP/Spt16_N"/>
</dbReference>
<evidence type="ECO:0000256" key="5">
    <source>
        <dbReference type="ARBA" id="ARBA00022670"/>
    </source>
</evidence>
<protein>
    <recommendedName>
        <fullName evidence="4">Xaa-Pro aminopeptidase</fullName>
        <ecNumber evidence="4">3.4.11.9</ecNumber>
    </recommendedName>
</protein>
<evidence type="ECO:0000256" key="1">
    <source>
        <dbReference type="ARBA" id="ARBA00001424"/>
    </source>
</evidence>
<evidence type="ECO:0000256" key="6">
    <source>
        <dbReference type="ARBA" id="ARBA00022723"/>
    </source>
</evidence>
<keyword evidence="8" id="KW-0482">Metalloprotease</keyword>
<reference evidence="11 12" key="1">
    <citation type="submission" date="2021-04" db="EMBL/GenBank/DDBJ databases">
        <authorList>
            <person name="Huq M.A."/>
        </authorList>
    </citation>
    <scope>NUCLEOTIDE SEQUENCE [LARGE SCALE GENOMIC DNA]</scope>
    <source>
        <strain evidence="11 12">MAH-13</strain>
    </source>
</reference>
<feature type="domain" description="Aminopeptidase P N-terminal" evidence="10">
    <location>
        <begin position="3"/>
        <end position="137"/>
    </location>
</feature>
<keyword evidence="7" id="KW-0378">Hydrolase</keyword>
<dbReference type="EMBL" id="JAGJRS010000013">
    <property type="protein sequence ID" value="MBP1473892.1"/>
    <property type="molecule type" value="Genomic_DNA"/>
</dbReference>
<sequence>MSIAIAEFARRRRQLMRMAGADAALLIAAAPERMRNADAAWPYRQDSDFHYLTGFPEADAVLALLPGRAHGEAVLFCRERDPAHERWHGEVAGTERAVSAFGLDDAFPIEDIDDILPGMIEGRARVYCHFGREPDFDARLLGWMRRLRQLRGGGVVPKEFVALGHLLHDLRLYKSRGELKLMRQAAGIAAEAHVAAMAAALPGRLEYEVEAELLRVMRSRGAVPAFPPIVAGGVNACTMHYVANRAPLKDGDLLLIDAGAEVDCYASDITRTFPINGRWSREQRALYEVVLAAQQAAIDEVRPGRPFDAAHHAAVRVIAEGLCALGLLKGAADAAIESGAYKTFFPSKTGHWLGLDVHDVGDYRVDGDARLLEPGMVVTVEPGIYVPPDLRGVGERWRGIGIRIEDDVAVSTDGNVVLTEAVPREPEELMRVLGGR</sequence>
<proteinExistence type="inferred from homology"/>
<evidence type="ECO:0000256" key="2">
    <source>
        <dbReference type="ARBA" id="ARBA00001936"/>
    </source>
</evidence>
<dbReference type="EC" id="3.4.11.9" evidence="4"/>
<keyword evidence="6" id="KW-0479">Metal-binding</keyword>
<dbReference type="InterPro" id="IPR000994">
    <property type="entry name" value="Pept_M24"/>
</dbReference>
<evidence type="ECO:0000256" key="9">
    <source>
        <dbReference type="ARBA" id="ARBA00023211"/>
    </source>
</evidence>
<comment type="similarity">
    <text evidence="3">Belongs to the peptidase M24B family.</text>
</comment>
<evidence type="ECO:0000256" key="4">
    <source>
        <dbReference type="ARBA" id="ARBA00012574"/>
    </source>
</evidence>
<evidence type="ECO:0000256" key="3">
    <source>
        <dbReference type="ARBA" id="ARBA00008766"/>
    </source>
</evidence>
<evidence type="ECO:0000313" key="12">
    <source>
        <dbReference type="Proteomes" id="UP000823790"/>
    </source>
</evidence>
<keyword evidence="11" id="KW-0031">Aminopeptidase</keyword>